<keyword evidence="6 10" id="KW-0732">Signal</keyword>
<keyword evidence="4" id="KW-0964">Secreted</keyword>
<proteinExistence type="inferred from homology"/>
<feature type="signal peptide" evidence="10">
    <location>
        <begin position="1"/>
        <end position="21"/>
    </location>
</feature>
<comment type="subcellular location">
    <subcellularLocation>
        <location evidence="1">Membrane</location>
        <topology evidence="1">Lipid-anchor</topology>
        <topology evidence="1">GPI-anchor</topology>
    </subcellularLocation>
    <subcellularLocation>
        <location evidence="2">Secreted</location>
    </subcellularLocation>
</comment>
<keyword evidence="8" id="KW-0449">Lipoprotein</keyword>
<organism evidence="12 13">
    <name type="scientific">Lithohypha guttulata</name>
    <dbReference type="NCBI Taxonomy" id="1690604"/>
    <lineage>
        <taxon>Eukaryota</taxon>
        <taxon>Fungi</taxon>
        <taxon>Dikarya</taxon>
        <taxon>Ascomycota</taxon>
        <taxon>Pezizomycotina</taxon>
        <taxon>Eurotiomycetes</taxon>
        <taxon>Chaetothyriomycetidae</taxon>
        <taxon>Chaetothyriales</taxon>
        <taxon>Trichomeriaceae</taxon>
        <taxon>Lithohypha</taxon>
    </lineage>
</organism>
<comment type="similarity">
    <text evidence="3">Belongs to the RBT5 family.</text>
</comment>
<feature type="compositionally biased region" description="Low complexity" evidence="9">
    <location>
        <begin position="505"/>
        <end position="525"/>
    </location>
</feature>
<evidence type="ECO:0000313" key="13">
    <source>
        <dbReference type="Proteomes" id="UP001309876"/>
    </source>
</evidence>
<evidence type="ECO:0000256" key="2">
    <source>
        <dbReference type="ARBA" id="ARBA00004613"/>
    </source>
</evidence>
<evidence type="ECO:0000256" key="8">
    <source>
        <dbReference type="ARBA" id="ARBA00023288"/>
    </source>
</evidence>
<name>A0AAN7SXY4_9EURO</name>
<evidence type="ECO:0000259" key="11">
    <source>
        <dbReference type="Pfam" id="PF05730"/>
    </source>
</evidence>
<feature type="compositionally biased region" description="Low complexity" evidence="9">
    <location>
        <begin position="546"/>
        <end position="560"/>
    </location>
</feature>
<evidence type="ECO:0000313" key="12">
    <source>
        <dbReference type="EMBL" id="KAK5084470.1"/>
    </source>
</evidence>
<dbReference type="Proteomes" id="UP001309876">
    <property type="component" value="Unassembled WGS sequence"/>
</dbReference>
<feature type="compositionally biased region" description="Low complexity" evidence="9">
    <location>
        <begin position="186"/>
        <end position="210"/>
    </location>
</feature>
<feature type="region of interest" description="Disordered" evidence="9">
    <location>
        <begin position="698"/>
        <end position="725"/>
    </location>
</feature>
<feature type="region of interest" description="Disordered" evidence="9">
    <location>
        <begin position="185"/>
        <end position="212"/>
    </location>
</feature>
<feature type="domain" description="CFEM" evidence="11">
    <location>
        <begin position="614"/>
        <end position="677"/>
    </location>
</feature>
<evidence type="ECO:0000256" key="1">
    <source>
        <dbReference type="ARBA" id="ARBA00004589"/>
    </source>
</evidence>
<dbReference type="EMBL" id="JAVRRJ010000005">
    <property type="protein sequence ID" value="KAK5084470.1"/>
    <property type="molecule type" value="Genomic_DNA"/>
</dbReference>
<evidence type="ECO:0000256" key="9">
    <source>
        <dbReference type="SAM" id="MobiDB-lite"/>
    </source>
</evidence>
<dbReference type="InterPro" id="IPR008427">
    <property type="entry name" value="Extracellular_membr_CFEM_dom"/>
</dbReference>
<dbReference type="GO" id="GO:0098552">
    <property type="term" value="C:side of membrane"/>
    <property type="evidence" value="ECO:0007669"/>
    <property type="project" value="UniProtKB-KW"/>
</dbReference>
<feature type="compositionally biased region" description="Low complexity" evidence="9">
    <location>
        <begin position="421"/>
        <end position="434"/>
    </location>
</feature>
<evidence type="ECO:0000256" key="7">
    <source>
        <dbReference type="ARBA" id="ARBA00023157"/>
    </source>
</evidence>
<evidence type="ECO:0000256" key="6">
    <source>
        <dbReference type="ARBA" id="ARBA00022729"/>
    </source>
</evidence>
<comment type="caution">
    <text evidence="12">The sequence shown here is derived from an EMBL/GenBank/DDBJ whole genome shotgun (WGS) entry which is preliminary data.</text>
</comment>
<keyword evidence="5" id="KW-0472">Membrane</keyword>
<sequence>MKAAAVAGFLASVLYSQQAVATYGWNDAQSFSNPDNSNNKCVGDQSGGWDFGKVPTGQVGSYDGFRFSGFSCQDGFNARSGRRGMKKRTQFDGKAIVGQATKDDASCPKISGQDKDFSITEMHVSTDKDADLTFEYDMPDGSTCKQKTRCSTDGTVVKNSQCGGAKQVKVKGSTIDKGVCVPTPPSTTTVPTTTPATTTPQTTTPLTTSTCSEGSTMDKGVCVPRTSITTTTACAATESKDGTGKCVPTGGVTTTSTCGEGSTIDSTKSVCVPKTPTGGITSTTTTTCAEGSTMDTTKSVCVPKTPTGGITTTSTGGVTTITTTTACGEGSTMDTTKSVCVPKTPTGGITTTTTAACATTETLSGGVCVPTTTPAGSTTTSCGPSSAKSNGVCVPVVTPPSCKDDEEVKDGKCGPKGPTGGSTLPTSTPLATTACSSGSTMDKGSCVAPPTGGSTTTIPATTPGTSLPLSSTTTTGQTTTSTVVCKDDEETKDGKCVKKPTGGITSSTSPSSTPVATTSSTSAPSCKDDEEFKDSKCVKKPTGGVTSSSSTPIATTSTTTTSAVTCQGDEEFKDGKCVKKPTGGLTTRSSTTLATSSSTTALSSNETPIPEAGCPDVLPRCFSTWMQKAGSCSSNSDISCFCPSPDFISSVQDCVSAWGGSDANVQAAFSYLAGICADFVPKNPGICTGIPSSITLVPRPTPAPSTSVPVTGGSGAPPAPTKPAEIPSTVITFTRTETSTIITQTVTVPQVSFNTITQQAPVTGGATSNVVPTSTQGVGLVPALPVTTPAASSSAPDTWGAWSSPSSSAATPIAAQTSTTAFVPSTSSGVPATKTGNSPISTFTGAANKPAYAIAAGLFGVVAFLA</sequence>
<feature type="region of interest" description="Disordered" evidence="9">
    <location>
        <begin position="583"/>
        <end position="609"/>
    </location>
</feature>
<dbReference type="AlphaFoldDB" id="A0AAN7SXY4"/>
<feature type="compositionally biased region" description="Low complexity" evidence="9">
    <location>
        <begin position="448"/>
        <end position="482"/>
    </location>
</feature>
<evidence type="ECO:0000256" key="10">
    <source>
        <dbReference type="SAM" id="SignalP"/>
    </source>
</evidence>
<accession>A0AAN7SXY4</accession>
<keyword evidence="5" id="KW-0336">GPI-anchor</keyword>
<feature type="region of interest" description="Disordered" evidence="9">
    <location>
        <begin position="400"/>
        <end position="560"/>
    </location>
</feature>
<keyword evidence="7" id="KW-1015">Disulfide bond</keyword>
<feature type="chain" id="PRO_5042828708" description="CFEM domain-containing protein" evidence="10">
    <location>
        <begin position="22"/>
        <end position="866"/>
    </location>
</feature>
<evidence type="ECO:0000256" key="4">
    <source>
        <dbReference type="ARBA" id="ARBA00022525"/>
    </source>
</evidence>
<protein>
    <recommendedName>
        <fullName evidence="11">CFEM domain-containing protein</fullName>
    </recommendedName>
</protein>
<dbReference type="GO" id="GO:0005576">
    <property type="term" value="C:extracellular region"/>
    <property type="evidence" value="ECO:0007669"/>
    <property type="project" value="UniProtKB-SubCell"/>
</dbReference>
<feature type="compositionally biased region" description="Low complexity" evidence="9">
    <location>
        <begin position="585"/>
        <end position="604"/>
    </location>
</feature>
<keyword evidence="13" id="KW-1185">Reference proteome</keyword>
<gene>
    <name evidence="12" type="ORF">LTR05_005546</name>
</gene>
<reference evidence="12 13" key="1">
    <citation type="submission" date="2023-08" db="EMBL/GenBank/DDBJ databases">
        <title>Black Yeasts Isolated from many extreme environments.</title>
        <authorList>
            <person name="Coleine C."/>
            <person name="Stajich J.E."/>
            <person name="Selbmann L."/>
        </authorList>
    </citation>
    <scope>NUCLEOTIDE SEQUENCE [LARGE SCALE GENOMIC DNA]</scope>
    <source>
        <strain evidence="12 13">CCFEE 5910</strain>
    </source>
</reference>
<evidence type="ECO:0000256" key="5">
    <source>
        <dbReference type="ARBA" id="ARBA00022622"/>
    </source>
</evidence>
<keyword evidence="5" id="KW-0325">Glycoprotein</keyword>
<evidence type="ECO:0000256" key="3">
    <source>
        <dbReference type="ARBA" id="ARBA00010031"/>
    </source>
</evidence>
<dbReference type="Pfam" id="PF05730">
    <property type="entry name" value="CFEM"/>
    <property type="match status" value="1"/>
</dbReference>